<dbReference type="EMBL" id="BAABDM010000001">
    <property type="protein sequence ID" value="GAA4082066.1"/>
    <property type="molecule type" value="Genomic_DNA"/>
</dbReference>
<protein>
    <submittedName>
        <fullName evidence="1">Uncharacterized protein</fullName>
    </submittedName>
</protein>
<organism evidence="1 2">
    <name type="scientific">Zhongshania borealis</name>
    <dbReference type="NCBI Taxonomy" id="889488"/>
    <lineage>
        <taxon>Bacteria</taxon>
        <taxon>Pseudomonadati</taxon>
        <taxon>Pseudomonadota</taxon>
        <taxon>Gammaproteobacteria</taxon>
        <taxon>Cellvibrionales</taxon>
        <taxon>Spongiibacteraceae</taxon>
        <taxon>Zhongshania</taxon>
    </lineage>
</organism>
<dbReference type="RefSeq" id="WP_344931621.1">
    <property type="nucleotide sequence ID" value="NZ_BAABDM010000001.1"/>
</dbReference>
<evidence type="ECO:0000313" key="1">
    <source>
        <dbReference type="EMBL" id="GAA4082066.1"/>
    </source>
</evidence>
<evidence type="ECO:0000313" key="2">
    <source>
        <dbReference type="Proteomes" id="UP001500392"/>
    </source>
</evidence>
<sequence length="67" mass="7714">MNSIADVVFSLNADNTLLDTDSFLLDLHHDFRRERSLNCVQQYWAIVDAERADLGCVDYLGALQRLR</sequence>
<keyword evidence="2" id="KW-1185">Reference proteome</keyword>
<accession>A0ABP7W6E9</accession>
<gene>
    <name evidence="1" type="ORF">GCM10022414_00580</name>
</gene>
<name>A0ABP7W6E9_9GAMM</name>
<dbReference type="Proteomes" id="UP001500392">
    <property type="component" value="Unassembled WGS sequence"/>
</dbReference>
<proteinExistence type="predicted"/>
<reference evidence="2" key="1">
    <citation type="journal article" date="2019" name="Int. J. Syst. Evol. Microbiol.">
        <title>The Global Catalogue of Microorganisms (GCM) 10K type strain sequencing project: providing services to taxonomists for standard genome sequencing and annotation.</title>
        <authorList>
            <consortium name="The Broad Institute Genomics Platform"/>
            <consortium name="The Broad Institute Genome Sequencing Center for Infectious Disease"/>
            <person name="Wu L."/>
            <person name="Ma J."/>
        </authorList>
    </citation>
    <scope>NUCLEOTIDE SEQUENCE [LARGE SCALE GENOMIC DNA]</scope>
    <source>
        <strain evidence="2">JCM 17304</strain>
    </source>
</reference>
<dbReference type="Gene3D" id="1.10.286.50">
    <property type="match status" value="1"/>
</dbReference>
<comment type="caution">
    <text evidence="1">The sequence shown here is derived from an EMBL/GenBank/DDBJ whole genome shotgun (WGS) entry which is preliminary data.</text>
</comment>